<reference evidence="3" key="1">
    <citation type="journal article" date="2017" name="Genome Biol.">
        <title>Comparative genomics reveals high biological diversity and specific adaptations in the industrially and medically important fungal genus Aspergillus.</title>
        <authorList>
            <person name="de Vries R.P."/>
            <person name="Riley R."/>
            <person name="Wiebenga A."/>
            <person name="Aguilar-Osorio G."/>
            <person name="Amillis S."/>
            <person name="Uchima C.A."/>
            <person name="Anderluh G."/>
            <person name="Asadollahi M."/>
            <person name="Askin M."/>
            <person name="Barry K."/>
            <person name="Battaglia E."/>
            <person name="Bayram O."/>
            <person name="Benocci T."/>
            <person name="Braus-Stromeyer S.A."/>
            <person name="Caldana C."/>
            <person name="Canovas D."/>
            <person name="Cerqueira G.C."/>
            <person name="Chen F."/>
            <person name="Chen W."/>
            <person name="Choi C."/>
            <person name="Clum A."/>
            <person name="Dos Santos R.A."/>
            <person name="Damasio A.R."/>
            <person name="Diallinas G."/>
            <person name="Emri T."/>
            <person name="Fekete E."/>
            <person name="Flipphi M."/>
            <person name="Freyberg S."/>
            <person name="Gallo A."/>
            <person name="Gournas C."/>
            <person name="Habgood R."/>
            <person name="Hainaut M."/>
            <person name="Harispe M.L."/>
            <person name="Henrissat B."/>
            <person name="Hilden K.S."/>
            <person name="Hope R."/>
            <person name="Hossain A."/>
            <person name="Karabika E."/>
            <person name="Karaffa L."/>
            <person name="Karanyi Z."/>
            <person name="Krasevec N."/>
            <person name="Kuo A."/>
            <person name="Kusch H."/>
            <person name="LaButti K."/>
            <person name="Lagendijk E.L."/>
            <person name="Lapidus A."/>
            <person name="Levasseur A."/>
            <person name="Lindquist E."/>
            <person name="Lipzen A."/>
            <person name="Logrieco A.F."/>
            <person name="MacCabe A."/>
            <person name="Maekelae M.R."/>
            <person name="Malavazi I."/>
            <person name="Melin P."/>
            <person name="Meyer V."/>
            <person name="Mielnichuk N."/>
            <person name="Miskei M."/>
            <person name="Molnar A.P."/>
            <person name="Mule G."/>
            <person name="Ngan C.Y."/>
            <person name="Orejas M."/>
            <person name="Orosz E."/>
            <person name="Ouedraogo J.P."/>
            <person name="Overkamp K.M."/>
            <person name="Park H.-S."/>
            <person name="Perrone G."/>
            <person name="Piumi F."/>
            <person name="Punt P.J."/>
            <person name="Ram A.F."/>
            <person name="Ramon A."/>
            <person name="Rauscher S."/>
            <person name="Record E."/>
            <person name="Riano-Pachon D.M."/>
            <person name="Robert V."/>
            <person name="Roehrig J."/>
            <person name="Ruller R."/>
            <person name="Salamov A."/>
            <person name="Salih N.S."/>
            <person name="Samson R.A."/>
            <person name="Sandor E."/>
            <person name="Sanguinetti M."/>
            <person name="Schuetze T."/>
            <person name="Sepcic K."/>
            <person name="Shelest E."/>
            <person name="Sherlock G."/>
            <person name="Sophianopoulou V."/>
            <person name="Squina F.M."/>
            <person name="Sun H."/>
            <person name="Susca A."/>
            <person name="Todd R.B."/>
            <person name="Tsang A."/>
            <person name="Unkles S.E."/>
            <person name="van de Wiele N."/>
            <person name="van Rossen-Uffink D."/>
            <person name="Oliveira J.V."/>
            <person name="Vesth T.C."/>
            <person name="Visser J."/>
            <person name="Yu J.-H."/>
            <person name="Zhou M."/>
            <person name="Andersen M.R."/>
            <person name="Archer D.B."/>
            <person name="Baker S.E."/>
            <person name="Benoit I."/>
            <person name="Brakhage A.A."/>
            <person name="Braus G.H."/>
            <person name="Fischer R."/>
            <person name="Frisvad J.C."/>
            <person name="Goldman G.H."/>
            <person name="Houbraken J."/>
            <person name="Oakley B."/>
            <person name="Pocsi I."/>
            <person name="Scazzocchio C."/>
            <person name="Seiboth B."/>
            <person name="vanKuyk P.A."/>
            <person name="Wortman J."/>
            <person name="Dyer P.S."/>
            <person name="Grigoriev I.V."/>
        </authorList>
    </citation>
    <scope>NUCLEOTIDE SEQUENCE [LARGE SCALE GENOMIC DNA]</scope>
    <source>
        <strain evidence="3">CBS 506.65</strain>
    </source>
</reference>
<evidence type="ECO:0000313" key="3">
    <source>
        <dbReference type="Proteomes" id="UP000184188"/>
    </source>
</evidence>
<dbReference type="RefSeq" id="XP_022584895.1">
    <property type="nucleotide sequence ID" value="XM_022724579.1"/>
</dbReference>
<feature type="compositionally biased region" description="Basic and acidic residues" evidence="1">
    <location>
        <begin position="1"/>
        <end position="14"/>
    </location>
</feature>
<feature type="region of interest" description="Disordered" evidence="1">
    <location>
        <begin position="1"/>
        <end position="39"/>
    </location>
</feature>
<evidence type="ECO:0000313" key="2">
    <source>
        <dbReference type="EMBL" id="OJJ50385.1"/>
    </source>
</evidence>
<protein>
    <submittedName>
        <fullName evidence="2">Uncharacterized protein</fullName>
    </submittedName>
</protein>
<name>A0A1L9ST54_9EURO</name>
<keyword evidence="3" id="KW-1185">Reference proteome</keyword>
<dbReference type="AlphaFoldDB" id="A0A1L9ST54"/>
<dbReference type="Proteomes" id="UP000184188">
    <property type="component" value="Unassembled WGS sequence"/>
</dbReference>
<proteinExistence type="predicted"/>
<accession>A0A1L9ST54</accession>
<organism evidence="2 3">
    <name type="scientific">Penicilliopsis zonata CBS 506.65</name>
    <dbReference type="NCBI Taxonomy" id="1073090"/>
    <lineage>
        <taxon>Eukaryota</taxon>
        <taxon>Fungi</taxon>
        <taxon>Dikarya</taxon>
        <taxon>Ascomycota</taxon>
        <taxon>Pezizomycotina</taxon>
        <taxon>Eurotiomycetes</taxon>
        <taxon>Eurotiomycetidae</taxon>
        <taxon>Eurotiales</taxon>
        <taxon>Aspergillaceae</taxon>
        <taxon>Penicilliopsis</taxon>
    </lineage>
</organism>
<evidence type="ECO:0000256" key="1">
    <source>
        <dbReference type="SAM" id="MobiDB-lite"/>
    </source>
</evidence>
<sequence length="195" mass="20688">MHFDGCRRGCRDGVEGEDERSFGGVENTASHDEGPLPKRAVAQNWAARHDNASSYDKDGMPALQVYSRGNSREYIEKRSEGASDESGISFGCAQSAGGSHSQGLLPVGVSHFPGSDCVKTSPKFSQSSCGMAGRECVSDSRSPLAVGDLDGVSSYGGVLRTEHGISTYKTSRQQLPGDLLGTLQQEVGSQAVRRE</sequence>
<gene>
    <name evidence="2" type="ORF">ASPZODRAFT_139685</name>
</gene>
<dbReference type="EMBL" id="KV878337">
    <property type="protein sequence ID" value="OJJ50385.1"/>
    <property type="molecule type" value="Genomic_DNA"/>
</dbReference>
<dbReference type="VEuPathDB" id="FungiDB:ASPZODRAFT_139685"/>
<dbReference type="GeneID" id="34611044"/>